<dbReference type="EMBL" id="PDNA01000104">
    <property type="protein sequence ID" value="PGH13453.1"/>
    <property type="molecule type" value="Genomic_DNA"/>
</dbReference>
<feature type="region of interest" description="Disordered" evidence="1">
    <location>
        <begin position="1"/>
        <end position="24"/>
    </location>
</feature>
<dbReference type="Proteomes" id="UP000224634">
    <property type="component" value="Unassembled WGS sequence"/>
</dbReference>
<gene>
    <name evidence="2" type="ORF">AJ80_06322</name>
</gene>
<feature type="compositionally biased region" description="Polar residues" evidence="1">
    <location>
        <begin position="1"/>
        <end position="19"/>
    </location>
</feature>
<dbReference type="AlphaFoldDB" id="A0A2B7XXE2"/>
<dbReference type="OrthoDB" id="10415196at2759"/>
<proteinExistence type="predicted"/>
<sequence length="225" mass="25897">MPTQASLSEEQGRQHSTGDIGNEELEPSIVQPQQHPEEVSIGRSLPSYILDMGMRDHKGKKISLRHVLDQIETYTIVRVFSRVSKKQLWEEFEEVHYRARYPHINLTSIGVSSYPVSVHASLMKGIEEDDTEYIPRFMLSDSNKRFLEAIGFVRPPPISKALATRRRRQGPIRYGFFIVKKDKTLLAKETGTFENVSAGIARAERRIHKEFISDLRRTGRPIPPW</sequence>
<name>A0A2B7XXE2_POLH7</name>
<organism evidence="2 3">
    <name type="scientific">Polytolypa hystricis (strain UAMH7299)</name>
    <dbReference type="NCBI Taxonomy" id="1447883"/>
    <lineage>
        <taxon>Eukaryota</taxon>
        <taxon>Fungi</taxon>
        <taxon>Dikarya</taxon>
        <taxon>Ascomycota</taxon>
        <taxon>Pezizomycotina</taxon>
        <taxon>Eurotiomycetes</taxon>
        <taxon>Eurotiomycetidae</taxon>
        <taxon>Onygenales</taxon>
        <taxon>Onygenales incertae sedis</taxon>
        <taxon>Polytolypa</taxon>
    </lineage>
</organism>
<evidence type="ECO:0000256" key="1">
    <source>
        <dbReference type="SAM" id="MobiDB-lite"/>
    </source>
</evidence>
<protein>
    <submittedName>
        <fullName evidence="2">Uncharacterized protein</fullName>
    </submittedName>
</protein>
<reference evidence="2 3" key="1">
    <citation type="submission" date="2017-10" db="EMBL/GenBank/DDBJ databases">
        <title>Comparative genomics in systemic dimorphic fungi from Ajellomycetaceae.</title>
        <authorList>
            <person name="Munoz J.F."/>
            <person name="Mcewen J.G."/>
            <person name="Clay O.K."/>
            <person name="Cuomo C.A."/>
        </authorList>
    </citation>
    <scope>NUCLEOTIDE SEQUENCE [LARGE SCALE GENOMIC DNA]</scope>
    <source>
        <strain evidence="2 3">UAMH7299</strain>
    </source>
</reference>
<evidence type="ECO:0000313" key="3">
    <source>
        <dbReference type="Proteomes" id="UP000224634"/>
    </source>
</evidence>
<accession>A0A2B7XXE2</accession>
<keyword evidence="3" id="KW-1185">Reference proteome</keyword>
<comment type="caution">
    <text evidence="2">The sequence shown here is derived from an EMBL/GenBank/DDBJ whole genome shotgun (WGS) entry which is preliminary data.</text>
</comment>
<evidence type="ECO:0000313" key="2">
    <source>
        <dbReference type="EMBL" id="PGH13453.1"/>
    </source>
</evidence>